<evidence type="ECO:0000259" key="2">
    <source>
        <dbReference type="Pfam" id="PF04536"/>
    </source>
</evidence>
<feature type="domain" description="TPM" evidence="2">
    <location>
        <begin position="100"/>
        <end position="224"/>
    </location>
</feature>
<dbReference type="Pfam" id="PF04536">
    <property type="entry name" value="TPM_phosphatase"/>
    <property type="match status" value="1"/>
</dbReference>
<dbReference type="EMBL" id="OU503038">
    <property type="protein sequence ID" value="CAI9758756.1"/>
    <property type="molecule type" value="Genomic_DNA"/>
</dbReference>
<protein>
    <recommendedName>
        <fullName evidence="2">TPM domain-containing protein</fullName>
    </recommendedName>
</protein>
<name>A0AAD2DPB1_9LAMI</name>
<evidence type="ECO:0000313" key="3">
    <source>
        <dbReference type="EMBL" id="CAI9758756.1"/>
    </source>
</evidence>
<dbReference type="PANTHER" id="PTHR30373">
    <property type="entry name" value="UPF0603 PROTEIN YGCG"/>
    <property type="match status" value="1"/>
</dbReference>
<dbReference type="AlphaFoldDB" id="A0AAD2DPB1"/>
<reference evidence="3" key="1">
    <citation type="submission" date="2023-05" db="EMBL/GenBank/DDBJ databases">
        <authorList>
            <person name="Huff M."/>
        </authorList>
    </citation>
    <scope>NUCLEOTIDE SEQUENCE</scope>
</reference>
<feature type="region of interest" description="Disordered" evidence="1">
    <location>
        <begin position="233"/>
        <end position="252"/>
    </location>
</feature>
<dbReference type="Gene3D" id="3.10.310.50">
    <property type="match status" value="1"/>
</dbReference>
<sequence length="341" mass="37368">METSLFPHSFCPLFKAPPFSSPSIQPKSSSWLKPICCTLRKQSVEKSFITPTSWFSQVHHGLAALAISLALNFCPILPNEAALASEFDVLNDGPPKDTYVVDDAGVLNRVTKSDLKRLLSDLESRKGYHINFVTVRKLTSKADAFEYADQVLERWYPTVEEGSNKGIVVLITSQKEGAVTGGPDFVKAVGDAILDATVSENLPVLATEEKYNEALFSAAKRLVAAIDRLPDTGGPQLKDNKRESNFKTREETEEKRGQFTLVVGDSGLWIELPGLETVPVSAMYLRKCLDGEVRYFGEKGAKDQLAALMPCYTVTEIIGVDEESKNSVGKSILKPCSSGKN</sequence>
<accession>A0AAD2DPB1</accession>
<organism evidence="3 4">
    <name type="scientific">Fraxinus pennsylvanica</name>
    <dbReference type="NCBI Taxonomy" id="56036"/>
    <lineage>
        <taxon>Eukaryota</taxon>
        <taxon>Viridiplantae</taxon>
        <taxon>Streptophyta</taxon>
        <taxon>Embryophyta</taxon>
        <taxon>Tracheophyta</taxon>
        <taxon>Spermatophyta</taxon>
        <taxon>Magnoliopsida</taxon>
        <taxon>eudicotyledons</taxon>
        <taxon>Gunneridae</taxon>
        <taxon>Pentapetalae</taxon>
        <taxon>asterids</taxon>
        <taxon>lamiids</taxon>
        <taxon>Lamiales</taxon>
        <taxon>Oleaceae</taxon>
        <taxon>Oleeae</taxon>
        <taxon>Fraxinus</taxon>
    </lineage>
</organism>
<evidence type="ECO:0000256" key="1">
    <source>
        <dbReference type="SAM" id="MobiDB-lite"/>
    </source>
</evidence>
<gene>
    <name evidence="3" type="ORF">FPE_LOCUS6186</name>
</gene>
<dbReference type="InterPro" id="IPR007621">
    <property type="entry name" value="TPM_dom"/>
</dbReference>
<feature type="compositionally biased region" description="Basic and acidic residues" evidence="1">
    <location>
        <begin position="238"/>
        <end position="252"/>
    </location>
</feature>
<keyword evidence="4" id="KW-1185">Reference proteome</keyword>
<dbReference type="Proteomes" id="UP000834106">
    <property type="component" value="Chromosome 3"/>
</dbReference>
<evidence type="ECO:0000313" key="4">
    <source>
        <dbReference type="Proteomes" id="UP000834106"/>
    </source>
</evidence>
<dbReference type="PANTHER" id="PTHR30373:SF2">
    <property type="entry name" value="UPF0603 PROTEIN YGCG"/>
    <property type="match status" value="1"/>
</dbReference>
<proteinExistence type="predicted"/>